<dbReference type="AlphaFoldDB" id="A0AAV3XTD3"/>
<dbReference type="PROSITE" id="PS50003">
    <property type="entry name" value="PH_DOMAIN"/>
    <property type="match status" value="1"/>
</dbReference>
<proteinExistence type="predicted"/>
<organism evidence="3 4">
    <name type="scientific">Plakobranchus ocellatus</name>
    <dbReference type="NCBI Taxonomy" id="259542"/>
    <lineage>
        <taxon>Eukaryota</taxon>
        <taxon>Metazoa</taxon>
        <taxon>Spiralia</taxon>
        <taxon>Lophotrochozoa</taxon>
        <taxon>Mollusca</taxon>
        <taxon>Gastropoda</taxon>
        <taxon>Heterobranchia</taxon>
        <taxon>Euthyneura</taxon>
        <taxon>Panpulmonata</taxon>
        <taxon>Sacoglossa</taxon>
        <taxon>Placobranchoidea</taxon>
        <taxon>Plakobranchidae</taxon>
        <taxon>Plakobranchus</taxon>
    </lineage>
</organism>
<dbReference type="InterPro" id="IPR022164">
    <property type="entry name" value="Kinesin-like"/>
</dbReference>
<dbReference type="InterPro" id="IPR049780">
    <property type="entry name" value="PH_KIFIA_KIFIB"/>
</dbReference>
<evidence type="ECO:0000313" key="3">
    <source>
        <dbReference type="EMBL" id="GFN74278.1"/>
    </source>
</evidence>
<feature type="domain" description="PH" evidence="2">
    <location>
        <begin position="509"/>
        <end position="607"/>
    </location>
</feature>
<dbReference type="CDD" id="cd01233">
    <property type="entry name" value="PH_KIFIA_KIFIB"/>
    <property type="match status" value="1"/>
</dbReference>
<dbReference type="PANTHER" id="PTHR47117">
    <property type="entry name" value="STAR-RELATED LIPID TRANSFER PROTEIN 9"/>
    <property type="match status" value="1"/>
</dbReference>
<keyword evidence="4" id="KW-1185">Reference proteome</keyword>
<dbReference type="InterPro" id="IPR011993">
    <property type="entry name" value="PH-like_dom_sf"/>
</dbReference>
<evidence type="ECO:0000259" key="2">
    <source>
        <dbReference type="PROSITE" id="PS50003"/>
    </source>
</evidence>
<dbReference type="Pfam" id="PF00169">
    <property type="entry name" value="PH"/>
    <property type="match status" value="1"/>
</dbReference>
<feature type="region of interest" description="Disordered" evidence="1">
    <location>
        <begin position="1"/>
        <end position="27"/>
    </location>
</feature>
<dbReference type="SUPFAM" id="SSF50729">
    <property type="entry name" value="PH domain-like"/>
    <property type="match status" value="1"/>
</dbReference>
<dbReference type="Pfam" id="PF12473">
    <property type="entry name" value="DUF3694"/>
    <property type="match status" value="1"/>
</dbReference>
<dbReference type="FunFam" id="2.30.29.30:FF:000023">
    <property type="entry name" value="Kinesin family member 1B"/>
    <property type="match status" value="1"/>
</dbReference>
<evidence type="ECO:0000256" key="1">
    <source>
        <dbReference type="SAM" id="MobiDB-lite"/>
    </source>
</evidence>
<feature type="region of interest" description="Disordered" evidence="1">
    <location>
        <begin position="422"/>
        <end position="444"/>
    </location>
</feature>
<sequence>MPVSKPVPSPKYGILAPSRKGNQVKEPPCMATTDRSLILPQKNKSSSPIHSQCDLLVWFEICELAPNGEYVPVVVDHSDDLPTRGSFMLHQGIQRRLRITIVHEKRTHFAWKDVRELVVGRIRNTVEFYDYDIETTVLSLGLFPAHFLQYQNDDRVFFQFEAAWDSSLHNSVMLNRVTPYGEKIYMTLSAYLEVENCAQPACITKDLCMVVHSRDTKISAPRALKNLFGVARNPDCGKVSGVYELLLRQYESGAERRQRKVLDTSLTYVRGEENLNGWRPRGDSLLGDHQWELEKLTRLQMVEKTRHSLLLRETLSEQNRTSELSKLDKEIVNRQAKVEAKRSHKLLENITSSGGGVKTDENPKDVDVKEKEVTHQFLPRGESLDLRTDGEPEKELAAKCVRLMLQGRLPLKPAPVKADAMVSSTTTVTSEESEGSSDSLGTSLTSSMASDLVKAVPIQASKSCDSLLTSSPSPSGDAADRKLSLPIKAINLDSPMFVPDIEETRPSPVVSRRGYLNFLEDHSNGWTKRWVVVRRPYVYIYNSEKDPVVRGIINLATANIEYSEDQQALLKTQNAFSVMTKQRCFLLQSIDDKDFHDWLYAINPLLAGQIRSKLSRRKQPIQI</sequence>
<gene>
    <name evidence="3" type="ORF">PoB_000078400</name>
</gene>
<evidence type="ECO:0000313" key="4">
    <source>
        <dbReference type="Proteomes" id="UP000735302"/>
    </source>
</evidence>
<dbReference type="SMART" id="SM00233">
    <property type="entry name" value="PH"/>
    <property type="match status" value="1"/>
</dbReference>
<reference evidence="3 4" key="1">
    <citation type="journal article" date="2021" name="Elife">
        <title>Chloroplast acquisition without the gene transfer in kleptoplastic sea slugs, Plakobranchus ocellatus.</title>
        <authorList>
            <person name="Maeda T."/>
            <person name="Takahashi S."/>
            <person name="Yoshida T."/>
            <person name="Shimamura S."/>
            <person name="Takaki Y."/>
            <person name="Nagai Y."/>
            <person name="Toyoda A."/>
            <person name="Suzuki Y."/>
            <person name="Arimoto A."/>
            <person name="Ishii H."/>
            <person name="Satoh N."/>
            <person name="Nishiyama T."/>
            <person name="Hasebe M."/>
            <person name="Maruyama T."/>
            <person name="Minagawa J."/>
            <person name="Obokata J."/>
            <person name="Shigenobu S."/>
        </authorList>
    </citation>
    <scope>NUCLEOTIDE SEQUENCE [LARGE SCALE GENOMIC DNA]</scope>
</reference>
<dbReference type="PANTHER" id="PTHR47117:SF9">
    <property type="entry name" value="KINESIN-LIKE PROTEIN KIF1C ISOFORM X1"/>
    <property type="match status" value="1"/>
</dbReference>
<dbReference type="Proteomes" id="UP000735302">
    <property type="component" value="Unassembled WGS sequence"/>
</dbReference>
<name>A0AAV3XTD3_9GAST</name>
<protein>
    <submittedName>
        <fullName evidence="3">Kinesin-like protein unc-104</fullName>
    </submittedName>
</protein>
<dbReference type="InterPro" id="IPR001849">
    <property type="entry name" value="PH_domain"/>
</dbReference>
<accession>A0AAV3XTD3</accession>
<dbReference type="Gene3D" id="2.30.29.30">
    <property type="entry name" value="Pleckstrin-homology domain (PH domain)/Phosphotyrosine-binding domain (PTB)"/>
    <property type="match status" value="1"/>
</dbReference>
<dbReference type="EMBL" id="BLXT01000074">
    <property type="protein sequence ID" value="GFN74278.1"/>
    <property type="molecule type" value="Genomic_DNA"/>
</dbReference>
<comment type="caution">
    <text evidence="3">The sequence shown here is derived from an EMBL/GenBank/DDBJ whole genome shotgun (WGS) entry which is preliminary data.</text>
</comment>